<dbReference type="InParanoid" id="A0A1W4XH88"/>
<keyword evidence="7 9" id="KW-0675">Receptor</keyword>
<dbReference type="Proteomes" id="UP000192223">
    <property type="component" value="Unplaced"/>
</dbReference>
<feature type="transmembrane region" description="Helical" evidence="10">
    <location>
        <begin position="207"/>
        <end position="231"/>
    </location>
</feature>
<evidence type="ECO:0000313" key="12">
    <source>
        <dbReference type="Proteomes" id="UP000192223"/>
    </source>
</evidence>
<keyword evidence="3 9" id="KW-0812">Transmembrane</keyword>
<keyword evidence="8 9" id="KW-0807">Transducer</keyword>
<dbReference type="Gene3D" id="1.20.1070.10">
    <property type="entry name" value="Rhodopsin 7-helix transmembrane proteins"/>
    <property type="match status" value="1"/>
</dbReference>
<dbReference type="Pfam" id="PF00001">
    <property type="entry name" value="7tm_1"/>
    <property type="match status" value="1"/>
</dbReference>
<protein>
    <submittedName>
        <fullName evidence="13">Thyrotropin-releasing hormone receptor isoform X1</fullName>
    </submittedName>
</protein>
<feature type="transmembrane region" description="Helical" evidence="10">
    <location>
        <begin position="115"/>
        <end position="136"/>
    </location>
</feature>
<proteinExistence type="inferred from homology"/>
<dbReference type="CDD" id="cd14978">
    <property type="entry name" value="7tmA_FMRFamide_R-like"/>
    <property type="match status" value="1"/>
</dbReference>
<dbReference type="SUPFAM" id="SSF81321">
    <property type="entry name" value="Family A G protein-coupled receptor-like"/>
    <property type="match status" value="1"/>
</dbReference>
<gene>
    <name evidence="13" type="primary">LOC108741495</name>
</gene>
<evidence type="ECO:0000259" key="11">
    <source>
        <dbReference type="PROSITE" id="PS50262"/>
    </source>
</evidence>
<dbReference type="PANTHER" id="PTHR24243">
    <property type="entry name" value="G-PROTEIN COUPLED RECEPTOR"/>
    <property type="match status" value="1"/>
</dbReference>
<feature type="domain" description="G-protein coupled receptors family 1 profile" evidence="11">
    <location>
        <begin position="57"/>
        <end position="374"/>
    </location>
</feature>
<accession>A0A1W4XH88</accession>
<evidence type="ECO:0000256" key="6">
    <source>
        <dbReference type="ARBA" id="ARBA00023136"/>
    </source>
</evidence>
<evidence type="ECO:0000313" key="13">
    <source>
        <dbReference type="RefSeq" id="XP_018331818.1"/>
    </source>
</evidence>
<dbReference type="AlphaFoldDB" id="A0A1W4XH88"/>
<reference evidence="13" key="1">
    <citation type="submission" date="2025-08" db="UniProtKB">
        <authorList>
            <consortium name="RefSeq"/>
        </authorList>
    </citation>
    <scope>IDENTIFICATION</scope>
    <source>
        <tissue evidence="13">Entire body</tissue>
    </source>
</reference>
<dbReference type="GO" id="GO:0004930">
    <property type="term" value="F:G protein-coupled receptor activity"/>
    <property type="evidence" value="ECO:0007669"/>
    <property type="project" value="UniProtKB-KW"/>
</dbReference>
<feature type="transmembrane region" description="Helical" evidence="10">
    <location>
        <begin position="316"/>
        <end position="338"/>
    </location>
</feature>
<feature type="transmembrane region" description="Helical" evidence="10">
    <location>
        <begin position="77"/>
        <end position="95"/>
    </location>
</feature>
<comment type="subcellular location">
    <subcellularLocation>
        <location evidence="1">Membrane</location>
        <topology evidence="1">Multi-pass membrane protein</topology>
    </subcellularLocation>
</comment>
<evidence type="ECO:0000256" key="9">
    <source>
        <dbReference type="RuleBase" id="RU000688"/>
    </source>
</evidence>
<evidence type="ECO:0000256" key="8">
    <source>
        <dbReference type="ARBA" id="ARBA00023224"/>
    </source>
</evidence>
<dbReference type="PANTHER" id="PTHR24243:SF230">
    <property type="entry name" value="G-PROTEIN COUPLED RECEPTORS FAMILY 1 PROFILE DOMAIN-CONTAINING PROTEIN"/>
    <property type="match status" value="1"/>
</dbReference>
<evidence type="ECO:0000256" key="3">
    <source>
        <dbReference type="ARBA" id="ARBA00022692"/>
    </source>
</evidence>
<dbReference type="OrthoDB" id="9990906at2759"/>
<evidence type="ECO:0000256" key="4">
    <source>
        <dbReference type="ARBA" id="ARBA00022989"/>
    </source>
</evidence>
<organism evidence="12 13">
    <name type="scientific">Agrilus planipennis</name>
    <name type="common">Emerald ash borer</name>
    <name type="synonym">Agrilus marcopoli</name>
    <dbReference type="NCBI Taxonomy" id="224129"/>
    <lineage>
        <taxon>Eukaryota</taxon>
        <taxon>Metazoa</taxon>
        <taxon>Ecdysozoa</taxon>
        <taxon>Arthropoda</taxon>
        <taxon>Hexapoda</taxon>
        <taxon>Insecta</taxon>
        <taxon>Pterygota</taxon>
        <taxon>Neoptera</taxon>
        <taxon>Endopterygota</taxon>
        <taxon>Coleoptera</taxon>
        <taxon>Polyphaga</taxon>
        <taxon>Elateriformia</taxon>
        <taxon>Buprestoidea</taxon>
        <taxon>Buprestidae</taxon>
        <taxon>Agrilinae</taxon>
        <taxon>Agrilus</taxon>
    </lineage>
</organism>
<name>A0A1W4XH88_AGRPL</name>
<evidence type="ECO:0000256" key="5">
    <source>
        <dbReference type="ARBA" id="ARBA00023040"/>
    </source>
</evidence>
<evidence type="ECO:0000256" key="7">
    <source>
        <dbReference type="ARBA" id="ARBA00023170"/>
    </source>
</evidence>
<feature type="transmembrane region" description="Helical" evidence="10">
    <location>
        <begin position="358"/>
        <end position="377"/>
    </location>
</feature>
<dbReference type="PRINTS" id="PR00237">
    <property type="entry name" value="GPCRRHODOPSN"/>
</dbReference>
<dbReference type="PROSITE" id="PS00237">
    <property type="entry name" value="G_PROTEIN_RECEP_F1_1"/>
    <property type="match status" value="1"/>
</dbReference>
<dbReference type="PROSITE" id="PS50262">
    <property type="entry name" value="G_PROTEIN_RECEP_F1_2"/>
    <property type="match status" value="1"/>
</dbReference>
<dbReference type="GO" id="GO:0005886">
    <property type="term" value="C:plasma membrane"/>
    <property type="evidence" value="ECO:0007669"/>
    <property type="project" value="TreeGrafter"/>
</dbReference>
<dbReference type="GeneID" id="108741495"/>
<evidence type="ECO:0000256" key="10">
    <source>
        <dbReference type="SAM" id="Phobius"/>
    </source>
</evidence>
<keyword evidence="5 9" id="KW-0297">G-protein coupled receptor</keyword>
<dbReference type="STRING" id="224129.A0A1W4XH88"/>
<dbReference type="InterPro" id="IPR017452">
    <property type="entry name" value="GPCR_Rhodpsn_7TM"/>
</dbReference>
<comment type="similarity">
    <text evidence="2 9">Belongs to the G-protein coupled receptor 1 family.</text>
</comment>
<keyword evidence="6 10" id="KW-0472">Membrane</keyword>
<evidence type="ECO:0000256" key="1">
    <source>
        <dbReference type="ARBA" id="ARBA00004141"/>
    </source>
</evidence>
<feature type="transmembrane region" description="Helical" evidence="10">
    <location>
        <begin position="45"/>
        <end position="65"/>
    </location>
</feature>
<sequence>MYFPDYEATNDSLAYQNDTYENILNGFTTECGVYFTYFLNLLGAYYLPVIIVFGLVGNMLSCVVFLSTHLKMRSSSYYLAALAVTDFGYLSILLVNYLNYISAMDLYNREGWCQVFVYISGVCSTLSTWLIVAFTVERFIAVQYPLQRPYMCTVSRAKLILTVLSLVALLSQLYLFWTAGIVKQREALYYVYYGCDMRPEYKEFMKIVNFIDTITTLVVPLILIVTMNTMISRNLLVFKKRFRRDSSGEGLAIQRIDTQSTSLGRPSSQCSVQTKQSSIHKRRDTQSPVEQNASLLYIPSLKRIVSTNSQQNVTKVLLLISTIFICLNLPSYFIRLYFYALNVLEKEVPTEIYCVQQFTMMLFYTNFSVNFVLYAMYGITFRNCLKQLIWNLLRRNCCRFK</sequence>
<evidence type="ECO:0000256" key="2">
    <source>
        <dbReference type="ARBA" id="ARBA00010663"/>
    </source>
</evidence>
<dbReference type="InterPro" id="IPR000276">
    <property type="entry name" value="GPCR_Rhodpsn"/>
</dbReference>
<dbReference type="RefSeq" id="XP_018331818.1">
    <property type="nucleotide sequence ID" value="XM_018476316.1"/>
</dbReference>
<feature type="transmembrane region" description="Helical" evidence="10">
    <location>
        <begin position="157"/>
        <end position="177"/>
    </location>
</feature>
<dbReference type="KEGG" id="apln:108741495"/>
<keyword evidence="12" id="KW-1185">Reference proteome</keyword>
<keyword evidence="4 10" id="KW-1133">Transmembrane helix</keyword>